<dbReference type="SUPFAM" id="SSF52540">
    <property type="entry name" value="P-loop containing nucleoside triphosphate hydrolases"/>
    <property type="match status" value="1"/>
</dbReference>
<feature type="compositionally biased region" description="Polar residues" evidence="6">
    <location>
        <begin position="407"/>
        <end position="418"/>
    </location>
</feature>
<evidence type="ECO:0000313" key="9">
    <source>
        <dbReference type="Proteomes" id="UP000306236"/>
    </source>
</evidence>
<feature type="compositionally biased region" description="Basic and acidic residues" evidence="6">
    <location>
        <begin position="16"/>
        <end position="26"/>
    </location>
</feature>
<dbReference type="CDD" id="cd00009">
    <property type="entry name" value="AAA"/>
    <property type="match status" value="1"/>
</dbReference>
<keyword evidence="1" id="KW-0547">Nucleotide-binding</keyword>
<feature type="region of interest" description="Disordered" evidence="6">
    <location>
        <begin position="388"/>
        <end position="418"/>
    </location>
</feature>
<keyword evidence="2" id="KW-0067">ATP-binding</keyword>
<evidence type="ECO:0000256" key="1">
    <source>
        <dbReference type="ARBA" id="ARBA00022741"/>
    </source>
</evidence>
<dbReference type="GO" id="GO:0005524">
    <property type="term" value="F:ATP binding"/>
    <property type="evidence" value="ECO:0007669"/>
    <property type="project" value="UniProtKB-KW"/>
</dbReference>
<evidence type="ECO:0000256" key="6">
    <source>
        <dbReference type="SAM" id="MobiDB-lite"/>
    </source>
</evidence>
<dbReference type="Pfam" id="PF25601">
    <property type="entry name" value="AAA_lid_14"/>
    <property type="match status" value="1"/>
</dbReference>
<dbReference type="PANTHER" id="PTHR32071">
    <property type="entry name" value="TRANSCRIPTIONAL REGULATORY PROTEIN"/>
    <property type="match status" value="1"/>
</dbReference>
<dbReference type="RefSeq" id="WP_136406484.1">
    <property type="nucleotide sequence ID" value="NZ_SSWX01000011.1"/>
</dbReference>
<evidence type="ECO:0000256" key="4">
    <source>
        <dbReference type="ARBA" id="ARBA00023125"/>
    </source>
</evidence>
<evidence type="ECO:0000313" key="8">
    <source>
        <dbReference type="EMBL" id="THJ33209.1"/>
    </source>
</evidence>
<dbReference type="InterPro" id="IPR027417">
    <property type="entry name" value="P-loop_NTPase"/>
</dbReference>
<keyword evidence="5" id="KW-0804">Transcription</keyword>
<dbReference type="InterPro" id="IPR058031">
    <property type="entry name" value="AAA_lid_NorR"/>
</dbReference>
<organism evidence="8 9">
    <name type="scientific">Lampropedia aestuarii</name>
    <dbReference type="NCBI Taxonomy" id="2562762"/>
    <lineage>
        <taxon>Bacteria</taxon>
        <taxon>Pseudomonadati</taxon>
        <taxon>Pseudomonadota</taxon>
        <taxon>Betaproteobacteria</taxon>
        <taxon>Burkholderiales</taxon>
        <taxon>Comamonadaceae</taxon>
        <taxon>Lampropedia</taxon>
    </lineage>
</organism>
<dbReference type="FunFam" id="3.40.50.300:FF:000006">
    <property type="entry name" value="DNA-binding transcriptional regulator NtrC"/>
    <property type="match status" value="1"/>
</dbReference>
<evidence type="ECO:0000256" key="2">
    <source>
        <dbReference type="ARBA" id="ARBA00022840"/>
    </source>
</evidence>
<proteinExistence type="predicted"/>
<dbReference type="PANTHER" id="PTHR32071:SF21">
    <property type="entry name" value="TRANSCRIPTIONAL REGULATORY PROTEIN FLGR"/>
    <property type="match status" value="1"/>
</dbReference>
<evidence type="ECO:0000259" key="7">
    <source>
        <dbReference type="PROSITE" id="PS50045"/>
    </source>
</evidence>
<name>A0A4S5BLR7_9BURK</name>
<sequence length="418" mass="45657">MSSIPSWPLHSSLRSQGRDAEAAREQAHTFNVPEFRPASQAAGPAPGNDAAWVLQDPASEQLRQMLEQVASSDAGVLFLGDAGADKEMAARYLHGMSGRRNGPFVSVNCGALAEGMIQAELFGHVQGAFSGAFDNLPGRLEEAHLGTLFLDEVEDLPLHMQSKLVRVLQERTLSRMGSQQRIAVDVRVVAASSKSLEQAVASRKFREDLYYLLGVVRLPVLPLRQRPADIIALAEHFIHTCCQRMHYAPVQLNVQAKEKLLGHDWPGNSRELENVIQRSLLLSRGLHIGAQDLSLTEAPAQLAPLAEAWPAEHQQAKALADVDLDETLESLCDIHDTGLEQHVLNALLLKVWQRNRYNQVHTAKQLGISRSVVRARLLRLGEILPSSGTQGVADKEDPPLIMRPGSTERSSAAGTALG</sequence>
<dbReference type="SUPFAM" id="SSF46689">
    <property type="entry name" value="Homeodomain-like"/>
    <property type="match status" value="1"/>
</dbReference>
<gene>
    <name evidence="8" type="ORF">E8K88_09770</name>
</gene>
<keyword evidence="3" id="KW-0805">Transcription regulation</keyword>
<dbReference type="Proteomes" id="UP000306236">
    <property type="component" value="Unassembled WGS sequence"/>
</dbReference>
<dbReference type="GO" id="GO:0003677">
    <property type="term" value="F:DNA binding"/>
    <property type="evidence" value="ECO:0007669"/>
    <property type="project" value="UniProtKB-KW"/>
</dbReference>
<evidence type="ECO:0000256" key="3">
    <source>
        <dbReference type="ARBA" id="ARBA00023015"/>
    </source>
</evidence>
<comment type="caution">
    <text evidence="8">The sequence shown here is derived from an EMBL/GenBank/DDBJ whole genome shotgun (WGS) entry which is preliminary data.</text>
</comment>
<dbReference type="Pfam" id="PF00158">
    <property type="entry name" value="Sigma54_activat"/>
    <property type="match status" value="1"/>
</dbReference>
<dbReference type="GO" id="GO:0006355">
    <property type="term" value="P:regulation of DNA-templated transcription"/>
    <property type="evidence" value="ECO:0007669"/>
    <property type="project" value="InterPro"/>
</dbReference>
<dbReference type="InterPro" id="IPR009057">
    <property type="entry name" value="Homeodomain-like_sf"/>
</dbReference>
<feature type="domain" description="Sigma-54 factor interaction" evidence="7">
    <location>
        <begin position="52"/>
        <end position="281"/>
    </location>
</feature>
<dbReference type="PROSITE" id="PS50045">
    <property type="entry name" value="SIGMA54_INTERACT_4"/>
    <property type="match status" value="1"/>
</dbReference>
<dbReference type="EMBL" id="SSWX01000011">
    <property type="protein sequence ID" value="THJ33209.1"/>
    <property type="molecule type" value="Genomic_DNA"/>
</dbReference>
<dbReference type="InterPro" id="IPR002078">
    <property type="entry name" value="Sigma_54_int"/>
</dbReference>
<accession>A0A4S5BLR7</accession>
<dbReference type="Gene3D" id="1.10.8.60">
    <property type="match status" value="1"/>
</dbReference>
<dbReference type="Gene3D" id="3.40.50.300">
    <property type="entry name" value="P-loop containing nucleotide triphosphate hydrolases"/>
    <property type="match status" value="1"/>
</dbReference>
<keyword evidence="9" id="KW-1185">Reference proteome</keyword>
<protein>
    <submittedName>
        <fullName evidence="8">Sigma-54-dependent Fis family transcriptional regulator</fullName>
    </submittedName>
</protein>
<evidence type="ECO:0000256" key="5">
    <source>
        <dbReference type="ARBA" id="ARBA00023163"/>
    </source>
</evidence>
<reference evidence="8 9" key="1">
    <citation type="submission" date="2019-04" db="EMBL/GenBank/DDBJ databases">
        <title>Lampropedia sp YIM MLB12 draf genome.</title>
        <authorList>
            <person name="Wang Y.-X."/>
        </authorList>
    </citation>
    <scope>NUCLEOTIDE SEQUENCE [LARGE SCALE GENOMIC DNA]</scope>
    <source>
        <strain evidence="8 9">YIM MLB12</strain>
    </source>
</reference>
<feature type="region of interest" description="Disordered" evidence="6">
    <location>
        <begin position="1"/>
        <end position="26"/>
    </location>
</feature>
<dbReference type="AlphaFoldDB" id="A0A4S5BLR7"/>
<keyword evidence="4" id="KW-0238">DNA-binding</keyword>
<dbReference type="OrthoDB" id="9761705at2"/>